<evidence type="ECO:0000256" key="3">
    <source>
        <dbReference type="SAM" id="MobiDB-lite"/>
    </source>
</evidence>
<evidence type="ECO:0000256" key="2">
    <source>
        <dbReference type="SAM" id="Coils"/>
    </source>
</evidence>
<evidence type="ECO:0000313" key="5">
    <source>
        <dbReference type="EMBL" id="EXB58153.1"/>
    </source>
</evidence>
<dbReference type="GO" id="GO:0008270">
    <property type="term" value="F:zinc ion binding"/>
    <property type="evidence" value="ECO:0007669"/>
    <property type="project" value="UniProtKB-KW"/>
</dbReference>
<feature type="compositionally biased region" description="Basic and acidic residues" evidence="3">
    <location>
        <begin position="794"/>
        <end position="811"/>
    </location>
</feature>
<feature type="compositionally biased region" description="Polar residues" evidence="3">
    <location>
        <begin position="436"/>
        <end position="450"/>
    </location>
</feature>
<dbReference type="PROSITE" id="PS50103">
    <property type="entry name" value="ZF_C3H1"/>
    <property type="match status" value="1"/>
</dbReference>
<gene>
    <name evidence="5" type="ORF">L484_026354</name>
</gene>
<dbReference type="AlphaFoldDB" id="W9R613"/>
<feature type="region of interest" description="Disordered" evidence="3">
    <location>
        <begin position="787"/>
        <end position="811"/>
    </location>
</feature>
<feature type="region of interest" description="Disordered" evidence="3">
    <location>
        <begin position="887"/>
        <end position="914"/>
    </location>
</feature>
<proteinExistence type="predicted"/>
<dbReference type="GO" id="GO:0000178">
    <property type="term" value="C:exosome (RNase complex)"/>
    <property type="evidence" value="ECO:0007669"/>
    <property type="project" value="TreeGrafter"/>
</dbReference>
<feature type="domain" description="C3H1-type" evidence="4">
    <location>
        <begin position="940"/>
        <end position="966"/>
    </location>
</feature>
<organism evidence="5 6">
    <name type="scientific">Morus notabilis</name>
    <dbReference type="NCBI Taxonomy" id="981085"/>
    <lineage>
        <taxon>Eukaryota</taxon>
        <taxon>Viridiplantae</taxon>
        <taxon>Streptophyta</taxon>
        <taxon>Embryophyta</taxon>
        <taxon>Tracheophyta</taxon>
        <taxon>Spermatophyta</taxon>
        <taxon>Magnoliopsida</taxon>
        <taxon>eudicotyledons</taxon>
        <taxon>Gunneridae</taxon>
        <taxon>Pentapetalae</taxon>
        <taxon>rosids</taxon>
        <taxon>fabids</taxon>
        <taxon>Rosales</taxon>
        <taxon>Moraceae</taxon>
        <taxon>Moreae</taxon>
        <taxon>Morus</taxon>
    </lineage>
</organism>
<feature type="compositionally biased region" description="Polar residues" evidence="3">
    <location>
        <begin position="56"/>
        <end position="65"/>
    </location>
</feature>
<keyword evidence="6" id="KW-1185">Reference proteome</keyword>
<keyword evidence="1" id="KW-0863">Zinc-finger</keyword>
<feature type="region of interest" description="Disordered" evidence="3">
    <location>
        <begin position="1"/>
        <end position="125"/>
    </location>
</feature>
<feature type="compositionally biased region" description="Polar residues" evidence="3">
    <location>
        <begin position="180"/>
        <end position="193"/>
    </location>
</feature>
<evidence type="ECO:0000259" key="4">
    <source>
        <dbReference type="PROSITE" id="PS50103"/>
    </source>
</evidence>
<name>W9R613_9ROSA</name>
<feature type="region of interest" description="Disordered" evidence="3">
    <location>
        <begin position="145"/>
        <end position="195"/>
    </location>
</feature>
<reference evidence="6" key="1">
    <citation type="submission" date="2013-01" db="EMBL/GenBank/DDBJ databases">
        <title>Draft Genome Sequence of a Mulberry Tree, Morus notabilis C.K. Schneid.</title>
        <authorList>
            <person name="He N."/>
            <person name="Zhao S."/>
        </authorList>
    </citation>
    <scope>NUCLEOTIDE SEQUENCE</scope>
</reference>
<feature type="region of interest" description="Disordered" evidence="3">
    <location>
        <begin position="276"/>
        <end position="329"/>
    </location>
</feature>
<keyword evidence="2" id="KW-0175">Coiled coil</keyword>
<dbReference type="EMBL" id="KE344356">
    <property type="protein sequence ID" value="EXB58153.1"/>
    <property type="molecule type" value="Genomic_DNA"/>
</dbReference>
<feature type="coiled-coil region" evidence="2">
    <location>
        <begin position="519"/>
        <end position="574"/>
    </location>
</feature>
<feature type="region of interest" description="Disordered" evidence="3">
    <location>
        <begin position="436"/>
        <end position="460"/>
    </location>
</feature>
<dbReference type="eggNOG" id="KOG4839">
    <property type="taxonomic scope" value="Eukaryota"/>
</dbReference>
<dbReference type="STRING" id="981085.W9R613"/>
<dbReference type="InterPro" id="IPR039278">
    <property type="entry name" value="Red1"/>
</dbReference>
<accession>W9R613</accession>
<feature type="region of interest" description="Disordered" evidence="3">
    <location>
        <begin position="657"/>
        <end position="699"/>
    </location>
</feature>
<dbReference type="PANTHER" id="PTHR21563:SF3">
    <property type="entry name" value="ZINC FINGER C3H1 DOMAIN-CONTAINING PROTEIN"/>
    <property type="match status" value="1"/>
</dbReference>
<dbReference type="InterPro" id="IPR000571">
    <property type="entry name" value="Znf_CCCH"/>
</dbReference>
<dbReference type="InterPro" id="IPR019607">
    <property type="entry name" value="Putative_zinc-finger_domain"/>
</dbReference>
<evidence type="ECO:0000256" key="1">
    <source>
        <dbReference type="PROSITE-ProRule" id="PRU00723"/>
    </source>
</evidence>
<dbReference type="GO" id="GO:0005634">
    <property type="term" value="C:nucleus"/>
    <property type="evidence" value="ECO:0007669"/>
    <property type="project" value="TreeGrafter"/>
</dbReference>
<dbReference type="PANTHER" id="PTHR21563">
    <property type="entry name" value="ZINC FINGER C3H1 DOMAIN-CONTAINING PROTEIN"/>
    <property type="match status" value="1"/>
</dbReference>
<dbReference type="Proteomes" id="UP000030645">
    <property type="component" value="Unassembled WGS sequence"/>
</dbReference>
<sequence length="1179" mass="130049">MDGADKVRPGATASEPINPGPELGNKHSKVREEGELSSDDEDVPILPPPQQDPVCSVSQCTSTVAPSGPAPVRPANQCSQDIQVGKAVSANSPPGNVVDIQSRAPIQPIAQKSFDKGRITSKTNTPGWCPHVGANDNLVIRFSDDDSGSDSEGCIKEKATETKSNMTGVVGNRKPPPPSQSKLNKKTTTSAVSKTMPKRLSLNRTFISAIAKTPGPNFISAGASSAEQGNRVRKFNSLSKNLQSRECGYDQGMNLNVSKLQDLRQQIALRESELKLKSAQRSKESASFRDDNALTVHSDATRKLGATSAKSSQIEPKEPDKKRAKVSGSYSTQLNAVVPKEAGGGKSILLLKEPAMQNNNVLDTIKFDHGHKGVSLGRIESSIVKWKKQNEKQKAGLSENTLVGMNNGAKVITNCTQSDGSSRQRDPDPAVMLNCSTSPTNNNVELNPSKASCHKEPSSILNRETRGKDIARASHPNILPNDKTFETTSDNIYQAPFSNESLWTCLSNANVSGGSNMNIQSLVEMEESLDKDLEEAQEHRRICEIEERNVFKAYRKAQRALAEANTRCTNLYRKRELYSAHLRSFTLDNSSLLCPSRQNEKGGIELDYSNDASENMFLIQSSHQLQSGYDVLSPRGVGSNFQYLNNVPVQTSYRHVHGQNVGSEPCSEPDASTSETLSHKGKATADGVRSPLNDQNISADEDDEMVSLEQDTIQPSGECHGKNPKFDDDEKDVNKVRSRNLTIDSSHGYFIEATLRSELLARLGTNGLSKNCENYASKEKTHTSLLSFPSSIADKSEQSDRGGPVRREIRDSEVPMEIQQGCYIENAHSFDNFEDNRFFNKEGSCVLISEISAPNIFRSAFGHLKISFPLTLTQWLARNQQKYTSGTRHNEEGCVGPEKVQWNNTKPDSTYETKPDSTCETVAELYARGNGPYTCDIAIDPFRPLCMYELRGKCNNDECPWQHVRDNLNRTVSHDKRGDSDNNAKNPKCHDVMISPTYLIGLDTLKADLHSYKSVLAWRNDRCWQKCFSLSLTLSNLSQKDLPGYGPLLHGSDGRIEVEGSWSRTSSYFMSRSGIVNQLTQSLADYEQALEIAVIIFNQAVDKLEGMKKALAVISRALEDDPASVFLWILYLLIYHSTVDSVGKDDMFFYAILNCFSWLVLDIRSTDGNSYTFAPVKTA</sequence>
<evidence type="ECO:0000313" key="6">
    <source>
        <dbReference type="Proteomes" id="UP000030645"/>
    </source>
</evidence>
<dbReference type="Pfam" id="PF10650">
    <property type="entry name" value="zf-C3H1"/>
    <property type="match status" value="1"/>
</dbReference>
<feature type="zinc finger region" description="C3H1-type" evidence="1">
    <location>
        <begin position="940"/>
        <end position="966"/>
    </location>
</feature>
<keyword evidence="1" id="KW-0479">Metal-binding</keyword>
<feature type="compositionally biased region" description="Basic and acidic residues" evidence="3">
    <location>
        <begin position="276"/>
        <end position="292"/>
    </location>
</feature>
<protein>
    <recommendedName>
        <fullName evidence="4">C3H1-type domain-containing protein</fullName>
    </recommendedName>
</protein>
<keyword evidence="1" id="KW-0862">Zinc</keyword>